<name>A0ABT8V3Q6_9BACL</name>
<sequence>MGVYAKAVIGFTAKQFILLYLVSTAPIALSSLLVLVLVGLIVHVRVPYRSGAK</sequence>
<keyword evidence="1" id="KW-0472">Membrane</keyword>
<keyword evidence="1" id="KW-1133">Transmembrane helix</keyword>
<keyword evidence="1" id="KW-0812">Transmembrane</keyword>
<protein>
    <submittedName>
        <fullName evidence="2">Uncharacterized protein</fullName>
    </submittedName>
</protein>
<dbReference type="EMBL" id="JAUMKJ010000003">
    <property type="protein sequence ID" value="MDO3676075.1"/>
    <property type="molecule type" value="Genomic_DNA"/>
</dbReference>
<accession>A0ABT8V3Q6</accession>
<dbReference type="RefSeq" id="WP_302877253.1">
    <property type="nucleotide sequence ID" value="NZ_JAUMKJ010000003.1"/>
</dbReference>
<evidence type="ECO:0000313" key="3">
    <source>
        <dbReference type="Proteomes" id="UP001168883"/>
    </source>
</evidence>
<feature type="transmembrane region" description="Helical" evidence="1">
    <location>
        <begin position="17"/>
        <end position="44"/>
    </location>
</feature>
<evidence type="ECO:0000313" key="2">
    <source>
        <dbReference type="EMBL" id="MDO3676075.1"/>
    </source>
</evidence>
<comment type="caution">
    <text evidence="2">The sequence shown here is derived from an EMBL/GenBank/DDBJ whole genome shotgun (WGS) entry which is preliminary data.</text>
</comment>
<gene>
    <name evidence="2" type="ORF">Q3C12_03600</name>
</gene>
<keyword evidence="3" id="KW-1185">Reference proteome</keyword>
<organism evidence="2 3">
    <name type="scientific">Paenibacillus ehimensis</name>
    <dbReference type="NCBI Taxonomy" id="79264"/>
    <lineage>
        <taxon>Bacteria</taxon>
        <taxon>Bacillati</taxon>
        <taxon>Bacillota</taxon>
        <taxon>Bacilli</taxon>
        <taxon>Bacillales</taxon>
        <taxon>Paenibacillaceae</taxon>
        <taxon>Paenibacillus</taxon>
    </lineage>
</organism>
<reference evidence="2" key="1">
    <citation type="submission" date="2023-07" db="EMBL/GenBank/DDBJ databases">
        <authorList>
            <person name="Aktuganov G."/>
            <person name="Boyko T."/>
            <person name="Delegan Y."/>
            <person name="Galimzianova N."/>
            <person name="Gilvanova E."/>
            <person name="Korobov V."/>
            <person name="Kuzmina L."/>
            <person name="Melentiev A."/>
            <person name="Milman P."/>
            <person name="Ryabova A."/>
            <person name="Stupak E."/>
            <person name="Yasakov T."/>
            <person name="Zharikova N."/>
            <person name="Zhurenko E."/>
        </authorList>
    </citation>
    <scope>NUCLEOTIDE SEQUENCE</scope>
    <source>
        <strain evidence="2">IB-739</strain>
    </source>
</reference>
<evidence type="ECO:0000256" key="1">
    <source>
        <dbReference type="SAM" id="Phobius"/>
    </source>
</evidence>
<dbReference type="Proteomes" id="UP001168883">
    <property type="component" value="Unassembled WGS sequence"/>
</dbReference>
<proteinExistence type="predicted"/>